<proteinExistence type="predicted"/>
<name>A0A974BNL8_XENLA</name>
<reference evidence="1" key="1">
    <citation type="submission" date="2016-05" db="EMBL/GenBank/DDBJ databases">
        <title>WGS assembly of Xenopus laevis.</title>
        <authorList>
            <person name="Session A."/>
            <person name="Uno Y."/>
            <person name="Kwon T."/>
            <person name="Chapman J."/>
            <person name="Toyoda A."/>
            <person name="Takahashi S."/>
            <person name="Fukui A."/>
            <person name="Hikosaka A."/>
            <person name="Putnam N."/>
            <person name="Stites J."/>
            <person name="Van Heeringen S."/>
            <person name="Quigley I."/>
            <person name="Heinz S."/>
            <person name="Hellsten U."/>
            <person name="Lyons J."/>
            <person name="Suzuki A."/>
            <person name="Kondo M."/>
            <person name="Ogino H."/>
            <person name="Ochi H."/>
            <person name="Bogdanovic O."/>
            <person name="Lister R."/>
            <person name="Georgiou G."/>
            <person name="Paranjpe S."/>
            <person name="Van Kruijsbergen I."/>
            <person name="Mozaffari S."/>
            <person name="Shu S."/>
            <person name="Schmutz J."/>
            <person name="Jenkins J."/>
            <person name="Grimwood J."/>
            <person name="Carlson J."/>
            <person name="Mitros T."/>
            <person name="Simakov O."/>
            <person name="Heald R."/>
            <person name="Miller K."/>
            <person name="Haudenschild C."/>
            <person name="Kuroki Y."/>
            <person name="Tanaka T."/>
            <person name="Michiue T."/>
            <person name="Watanabe M."/>
            <person name="Kinoshita T."/>
            <person name="Ohta Y."/>
            <person name="Mawaribuchi S."/>
            <person name="Suzuki Y."/>
            <person name="Haramoto Y."/>
            <person name="Yamamoto T."/>
            <person name="Takagi C."/>
            <person name="Kitzman J."/>
            <person name="Shendure J."/>
            <person name="Nakayama T."/>
            <person name="Izutsu Y."/>
            <person name="Robert J."/>
            <person name="Dichmann D."/>
            <person name="Flajnik M."/>
            <person name="Houston D."/>
            <person name="Marcotte E."/>
            <person name="Wallingford J."/>
            <person name="Ito Y."/>
            <person name="Asashima M."/>
            <person name="Ueno N."/>
            <person name="Matsuda Y."/>
            <person name="Jan Veenstra G."/>
            <person name="Fujiyama A."/>
            <person name="Harland R."/>
            <person name="Taira M."/>
            <person name="Rokhsar D.S."/>
        </authorList>
    </citation>
    <scope>NUCLEOTIDE SEQUENCE</scope>
    <source>
        <strain evidence="1">J</strain>
        <tissue evidence="1">Blood</tissue>
    </source>
</reference>
<evidence type="ECO:0000313" key="1">
    <source>
        <dbReference type="EMBL" id="OCT55436.1"/>
    </source>
</evidence>
<dbReference type="EMBL" id="KV490653">
    <property type="protein sequence ID" value="OCT55436.1"/>
    <property type="molecule type" value="Genomic_DNA"/>
</dbReference>
<gene>
    <name evidence="1" type="ORF">XELAEV_18002105mg</name>
</gene>
<dbReference type="Proteomes" id="UP000694892">
    <property type="component" value="Unassembled WGS sequence"/>
</dbReference>
<sequence>MPTRGGVSGQDGGTLGQTQYVIRSLPYCRYRRKPRSRVRLVSRDARYCWFGSAHRSLTRGEISSERQRP</sequence>
<protein>
    <submittedName>
        <fullName evidence="1">Uncharacterized protein</fullName>
    </submittedName>
</protein>
<dbReference type="AlphaFoldDB" id="A0A974BNL8"/>
<accession>A0A974BNL8</accession>
<organism evidence="1">
    <name type="scientific">Xenopus laevis</name>
    <name type="common">African clawed frog</name>
    <dbReference type="NCBI Taxonomy" id="8355"/>
    <lineage>
        <taxon>Eukaryota</taxon>
        <taxon>Metazoa</taxon>
        <taxon>Chordata</taxon>
        <taxon>Craniata</taxon>
        <taxon>Vertebrata</taxon>
        <taxon>Euteleostomi</taxon>
        <taxon>Amphibia</taxon>
        <taxon>Batrachia</taxon>
        <taxon>Anura</taxon>
        <taxon>Pipoidea</taxon>
        <taxon>Pipidae</taxon>
        <taxon>Xenopodinae</taxon>
        <taxon>Xenopus</taxon>
        <taxon>Xenopus</taxon>
    </lineage>
</organism>